<accession>A5DBY5</accession>
<dbReference type="GO" id="GO:0005634">
    <property type="term" value="C:nucleus"/>
    <property type="evidence" value="ECO:0007669"/>
    <property type="project" value="TreeGrafter"/>
</dbReference>
<dbReference type="eggNOG" id="KOG2283">
    <property type="taxonomic scope" value="Eukaryota"/>
</dbReference>
<keyword evidence="2" id="KW-0378">Hydrolase</keyword>
<dbReference type="GO" id="GO:0005886">
    <property type="term" value="C:plasma membrane"/>
    <property type="evidence" value="ECO:0007669"/>
    <property type="project" value="TreeGrafter"/>
</dbReference>
<name>A5DBY5_PICGU</name>
<evidence type="ECO:0000256" key="1">
    <source>
        <dbReference type="ARBA" id="ARBA00013015"/>
    </source>
</evidence>
<dbReference type="SUPFAM" id="SSF52799">
    <property type="entry name" value="(Phosphotyrosine protein) phosphatases II"/>
    <property type="match status" value="1"/>
</dbReference>
<dbReference type="PROSITE" id="PS51181">
    <property type="entry name" value="PPASE_TENSIN"/>
    <property type="match status" value="1"/>
</dbReference>
<dbReference type="HOGENOM" id="CLU_020105_4_1_1"/>
<dbReference type="GO" id="GO:0042995">
    <property type="term" value="C:cell projection"/>
    <property type="evidence" value="ECO:0007669"/>
    <property type="project" value="TreeGrafter"/>
</dbReference>
<sequence>MSWLLREAATLSTRTYSVPELNLKLDLSYITPQLIVCSGPVNSYRKSWYRYTTSSLRDFLNHKHVSNGQKHWRIWNFRGEGPGYSMKDFENRVAYFPFPDHQPPPFNIMIRIVASIDNYLGSDPRNVAVLHCKAGKGRSGTIACAYIMYKSIEERLLHPQEANDIFTSRRMNLHFGDGVSILSQRRYLNYWYSFLFQSQNTDNILVPLDQPPITIEKIMVKAARIPFDIKLETYRFKESGYEGVEGMVELFKYHVSPTKGTSHITINVPHLQVSSASDLRLTITEACYTWFCPHFETNRYFLEWTSFDGYLGTQFRGPQIFDMLEVNWRE</sequence>
<dbReference type="AlphaFoldDB" id="A5DBY5"/>
<dbReference type="InterPro" id="IPR003595">
    <property type="entry name" value="Tyr_Pase_cat"/>
</dbReference>
<dbReference type="GO" id="GO:0043491">
    <property type="term" value="P:phosphatidylinositol 3-kinase/protein kinase B signal transduction"/>
    <property type="evidence" value="ECO:0007669"/>
    <property type="project" value="TreeGrafter"/>
</dbReference>
<evidence type="ECO:0000259" key="3">
    <source>
        <dbReference type="PROSITE" id="PS50056"/>
    </source>
</evidence>
<dbReference type="CDD" id="cd14497">
    <property type="entry name" value="PTP_PTEN-like"/>
    <property type="match status" value="1"/>
</dbReference>
<dbReference type="GO" id="GO:0016314">
    <property type="term" value="F:phosphatidylinositol-3,4,5-trisphosphate 3-phosphatase activity"/>
    <property type="evidence" value="ECO:0007669"/>
    <property type="project" value="UniProtKB-EC"/>
</dbReference>
<evidence type="ECO:0000313" key="6">
    <source>
        <dbReference type="Proteomes" id="UP000001997"/>
    </source>
</evidence>
<evidence type="ECO:0000256" key="2">
    <source>
        <dbReference type="ARBA" id="ARBA00022801"/>
    </source>
</evidence>
<dbReference type="RefSeq" id="XP_001487413.2">
    <property type="nucleotide sequence ID" value="XM_001487363.1"/>
</dbReference>
<feature type="domain" description="Tyrosine specific protein phosphatases" evidence="3">
    <location>
        <begin position="107"/>
        <end position="173"/>
    </location>
</feature>
<dbReference type="InterPro" id="IPR016130">
    <property type="entry name" value="Tyr_Pase_AS"/>
</dbReference>
<dbReference type="GO" id="GO:0046856">
    <property type="term" value="P:phosphatidylinositol dephosphorylation"/>
    <property type="evidence" value="ECO:0007669"/>
    <property type="project" value="TreeGrafter"/>
</dbReference>
<dbReference type="PROSITE" id="PS50056">
    <property type="entry name" value="TYR_PHOSPHATASE_2"/>
    <property type="match status" value="1"/>
</dbReference>
<dbReference type="Pfam" id="PF22784">
    <property type="entry name" value="PTP-SAK"/>
    <property type="match status" value="1"/>
</dbReference>
<gene>
    <name evidence="5" type="ORF">PGUG_00790</name>
</gene>
<dbReference type="SMART" id="SM00404">
    <property type="entry name" value="PTPc_motif"/>
    <property type="match status" value="1"/>
</dbReference>
<keyword evidence="6" id="KW-1185">Reference proteome</keyword>
<dbReference type="VEuPathDB" id="FungiDB:PGUG_00790"/>
<dbReference type="InterPro" id="IPR057023">
    <property type="entry name" value="PTP-SAK"/>
</dbReference>
<dbReference type="InterPro" id="IPR000387">
    <property type="entry name" value="Tyr_Pase_dom"/>
</dbReference>
<organism evidence="5 6">
    <name type="scientific">Meyerozyma guilliermondii (strain ATCC 6260 / CBS 566 / DSM 6381 / JCM 1539 / NBRC 10279 / NRRL Y-324)</name>
    <name type="common">Yeast</name>
    <name type="synonym">Candida guilliermondii</name>
    <dbReference type="NCBI Taxonomy" id="294746"/>
    <lineage>
        <taxon>Eukaryota</taxon>
        <taxon>Fungi</taxon>
        <taxon>Dikarya</taxon>
        <taxon>Ascomycota</taxon>
        <taxon>Saccharomycotina</taxon>
        <taxon>Pichiomycetes</taxon>
        <taxon>Debaryomycetaceae</taxon>
        <taxon>Meyerozyma</taxon>
    </lineage>
</organism>
<evidence type="ECO:0000259" key="4">
    <source>
        <dbReference type="PROSITE" id="PS51181"/>
    </source>
</evidence>
<dbReference type="EC" id="3.1.3.67" evidence="1"/>
<dbReference type="InParanoid" id="A5DBY5"/>
<evidence type="ECO:0000313" key="5">
    <source>
        <dbReference type="EMBL" id="EDK36692.2"/>
    </source>
</evidence>
<dbReference type="EMBL" id="CH408155">
    <property type="protein sequence ID" value="EDK36692.2"/>
    <property type="molecule type" value="Genomic_DNA"/>
</dbReference>
<reference evidence="5 6" key="1">
    <citation type="journal article" date="2009" name="Nature">
        <title>Evolution of pathogenicity and sexual reproduction in eight Candida genomes.</title>
        <authorList>
            <person name="Butler G."/>
            <person name="Rasmussen M.D."/>
            <person name="Lin M.F."/>
            <person name="Santos M.A."/>
            <person name="Sakthikumar S."/>
            <person name="Munro C.A."/>
            <person name="Rheinbay E."/>
            <person name="Grabherr M."/>
            <person name="Forche A."/>
            <person name="Reedy J.L."/>
            <person name="Agrafioti I."/>
            <person name="Arnaud M.B."/>
            <person name="Bates S."/>
            <person name="Brown A.J."/>
            <person name="Brunke S."/>
            <person name="Costanzo M.C."/>
            <person name="Fitzpatrick D.A."/>
            <person name="de Groot P.W."/>
            <person name="Harris D."/>
            <person name="Hoyer L.L."/>
            <person name="Hube B."/>
            <person name="Klis F.M."/>
            <person name="Kodira C."/>
            <person name="Lennard N."/>
            <person name="Logue M.E."/>
            <person name="Martin R."/>
            <person name="Neiman A.M."/>
            <person name="Nikolaou E."/>
            <person name="Quail M.A."/>
            <person name="Quinn J."/>
            <person name="Santos M.C."/>
            <person name="Schmitzberger F.F."/>
            <person name="Sherlock G."/>
            <person name="Shah P."/>
            <person name="Silverstein K.A."/>
            <person name="Skrzypek M.S."/>
            <person name="Soll D."/>
            <person name="Staggs R."/>
            <person name="Stansfield I."/>
            <person name="Stumpf M.P."/>
            <person name="Sudbery P.E."/>
            <person name="Srikantha T."/>
            <person name="Zeng Q."/>
            <person name="Berman J."/>
            <person name="Berriman M."/>
            <person name="Heitman J."/>
            <person name="Gow N.A."/>
            <person name="Lorenz M.C."/>
            <person name="Birren B.W."/>
            <person name="Kellis M."/>
            <person name="Cuomo C.A."/>
        </authorList>
    </citation>
    <scope>NUCLEOTIDE SEQUENCE [LARGE SCALE GENOMIC DNA]</scope>
    <source>
        <strain evidence="6">ATCC 6260 / CBS 566 / DSM 6381 / JCM 1539 / NBRC 10279 / NRRL Y-324</strain>
    </source>
</reference>
<dbReference type="GeneID" id="5129088"/>
<dbReference type="InterPro" id="IPR029023">
    <property type="entry name" value="Tensin_phosphatase"/>
</dbReference>
<dbReference type="InterPro" id="IPR029021">
    <property type="entry name" value="Prot-tyrosine_phosphatase-like"/>
</dbReference>
<dbReference type="OrthoDB" id="16692at2759"/>
<dbReference type="InterPro" id="IPR051281">
    <property type="entry name" value="Dual-spec_lipid-protein_phosph"/>
</dbReference>
<protein>
    <recommendedName>
        <fullName evidence="1">phosphatidylinositol-3,4,5-trisphosphate 3-phosphatase</fullName>
        <ecNumber evidence="1">3.1.3.67</ecNumber>
    </recommendedName>
</protein>
<proteinExistence type="predicted"/>
<dbReference type="PANTHER" id="PTHR12305">
    <property type="entry name" value="PHOSPHATASE WITH HOMOLOGY TO TENSIN"/>
    <property type="match status" value="1"/>
</dbReference>
<dbReference type="STRING" id="294746.A5DBY5"/>
<dbReference type="Proteomes" id="UP000001997">
    <property type="component" value="Unassembled WGS sequence"/>
</dbReference>
<feature type="domain" description="Phosphatase tensin-type" evidence="4">
    <location>
        <begin position="16"/>
        <end position="198"/>
    </location>
</feature>
<dbReference type="GO" id="GO:0005829">
    <property type="term" value="C:cytosol"/>
    <property type="evidence" value="ECO:0007669"/>
    <property type="project" value="TreeGrafter"/>
</dbReference>
<dbReference type="PANTHER" id="PTHR12305:SF81">
    <property type="entry name" value="PHOSPHATIDYLINOSITOL 3,4,5-TRISPHOSPHATE 3-PHOSPHATASE AND DUAL-SPECIFICITY PROTEIN PHOSPHATASE PTEN"/>
    <property type="match status" value="1"/>
</dbReference>
<dbReference type="Gene3D" id="3.90.190.10">
    <property type="entry name" value="Protein tyrosine phosphatase superfamily"/>
    <property type="match status" value="1"/>
</dbReference>
<dbReference type="PROSITE" id="PS00383">
    <property type="entry name" value="TYR_PHOSPHATASE_1"/>
    <property type="match status" value="1"/>
</dbReference>
<dbReference type="OMA" id="CWLNLYW"/>
<dbReference type="GO" id="GO:0051896">
    <property type="term" value="P:regulation of phosphatidylinositol 3-kinase/protein kinase B signal transduction"/>
    <property type="evidence" value="ECO:0007669"/>
    <property type="project" value="TreeGrafter"/>
</dbReference>
<dbReference type="KEGG" id="pgu:PGUG_00790"/>
<dbReference type="GO" id="GO:0004725">
    <property type="term" value="F:protein tyrosine phosphatase activity"/>
    <property type="evidence" value="ECO:0007669"/>
    <property type="project" value="TreeGrafter"/>
</dbReference>